<accession>A0A218WR21</accession>
<sequence>MPSTMHQGVPPVIENLKKKDDICKSFLYVMGASGDKLVLGLKCVLDNIKSSSSVIAVVHSSGNE</sequence>
<name>A0A218WR21_PUNGR</name>
<organism evidence="1 2">
    <name type="scientific">Punica granatum</name>
    <name type="common">Pomegranate</name>
    <dbReference type="NCBI Taxonomy" id="22663"/>
    <lineage>
        <taxon>Eukaryota</taxon>
        <taxon>Viridiplantae</taxon>
        <taxon>Streptophyta</taxon>
        <taxon>Embryophyta</taxon>
        <taxon>Tracheophyta</taxon>
        <taxon>Spermatophyta</taxon>
        <taxon>Magnoliopsida</taxon>
        <taxon>eudicotyledons</taxon>
        <taxon>Gunneridae</taxon>
        <taxon>Pentapetalae</taxon>
        <taxon>rosids</taxon>
        <taxon>malvids</taxon>
        <taxon>Myrtales</taxon>
        <taxon>Lythraceae</taxon>
        <taxon>Punica</taxon>
    </lineage>
</organism>
<evidence type="ECO:0000313" key="1">
    <source>
        <dbReference type="EMBL" id="OWM75307.1"/>
    </source>
</evidence>
<dbReference type="AlphaFoldDB" id="A0A218WR21"/>
<dbReference type="Proteomes" id="UP000197138">
    <property type="component" value="Unassembled WGS sequence"/>
</dbReference>
<dbReference type="EMBL" id="MTKT01003261">
    <property type="protein sequence ID" value="OWM75307.1"/>
    <property type="molecule type" value="Genomic_DNA"/>
</dbReference>
<protein>
    <submittedName>
        <fullName evidence="1">Uncharacterized protein</fullName>
    </submittedName>
</protein>
<comment type="caution">
    <text evidence="1">The sequence shown here is derived from an EMBL/GenBank/DDBJ whole genome shotgun (WGS) entry which is preliminary data.</text>
</comment>
<evidence type="ECO:0000313" key="2">
    <source>
        <dbReference type="Proteomes" id="UP000197138"/>
    </source>
</evidence>
<proteinExistence type="predicted"/>
<gene>
    <name evidence="1" type="ORF">CDL15_Pgr012267</name>
</gene>
<reference evidence="2" key="1">
    <citation type="journal article" date="2017" name="Plant J.">
        <title>The pomegranate (Punica granatum L.) genome and the genomics of punicalagin biosynthesis.</title>
        <authorList>
            <person name="Qin G."/>
            <person name="Xu C."/>
            <person name="Ming R."/>
            <person name="Tang H."/>
            <person name="Guyot R."/>
            <person name="Kramer E.M."/>
            <person name="Hu Y."/>
            <person name="Yi X."/>
            <person name="Qi Y."/>
            <person name="Xu X."/>
            <person name="Gao Z."/>
            <person name="Pan H."/>
            <person name="Jian J."/>
            <person name="Tian Y."/>
            <person name="Yue Z."/>
            <person name="Xu Y."/>
        </authorList>
    </citation>
    <scope>NUCLEOTIDE SEQUENCE [LARGE SCALE GENOMIC DNA]</scope>
    <source>
        <strain evidence="2">cv. Dabenzi</strain>
    </source>
</reference>